<organism evidence="2 3">
    <name type="scientific">Phaseolus angularis</name>
    <name type="common">Azuki bean</name>
    <name type="synonym">Vigna angularis</name>
    <dbReference type="NCBI Taxonomy" id="3914"/>
    <lineage>
        <taxon>Eukaryota</taxon>
        <taxon>Viridiplantae</taxon>
        <taxon>Streptophyta</taxon>
        <taxon>Embryophyta</taxon>
        <taxon>Tracheophyta</taxon>
        <taxon>Spermatophyta</taxon>
        <taxon>Magnoliopsida</taxon>
        <taxon>eudicotyledons</taxon>
        <taxon>Gunneridae</taxon>
        <taxon>Pentapetalae</taxon>
        <taxon>rosids</taxon>
        <taxon>fabids</taxon>
        <taxon>Fabales</taxon>
        <taxon>Fabaceae</taxon>
        <taxon>Papilionoideae</taxon>
        <taxon>50 kb inversion clade</taxon>
        <taxon>NPAAA clade</taxon>
        <taxon>indigoferoid/millettioid clade</taxon>
        <taxon>Phaseoleae</taxon>
        <taxon>Vigna</taxon>
    </lineage>
</organism>
<dbReference type="Pfam" id="PF12776">
    <property type="entry name" value="Myb_DNA-bind_3"/>
    <property type="match status" value="1"/>
</dbReference>
<name>A0A0L9VP69_PHAAN</name>
<evidence type="ECO:0000313" key="3">
    <source>
        <dbReference type="Proteomes" id="UP000053144"/>
    </source>
</evidence>
<dbReference type="EMBL" id="CM003380">
    <property type="protein sequence ID" value="KOM56753.1"/>
    <property type="molecule type" value="Genomic_DNA"/>
</dbReference>
<reference evidence="3" key="1">
    <citation type="journal article" date="2015" name="Proc. Natl. Acad. Sci. U.S.A.">
        <title>Genome sequencing of adzuki bean (Vigna angularis) provides insight into high starch and low fat accumulation and domestication.</title>
        <authorList>
            <person name="Yang K."/>
            <person name="Tian Z."/>
            <person name="Chen C."/>
            <person name="Luo L."/>
            <person name="Zhao B."/>
            <person name="Wang Z."/>
            <person name="Yu L."/>
            <person name="Li Y."/>
            <person name="Sun Y."/>
            <person name="Li W."/>
            <person name="Chen Y."/>
            <person name="Li Y."/>
            <person name="Zhang Y."/>
            <person name="Ai D."/>
            <person name="Zhao J."/>
            <person name="Shang C."/>
            <person name="Ma Y."/>
            <person name="Wu B."/>
            <person name="Wang M."/>
            <person name="Gao L."/>
            <person name="Sun D."/>
            <person name="Zhang P."/>
            <person name="Guo F."/>
            <person name="Wang W."/>
            <person name="Li Y."/>
            <person name="Wang J."/>
            <person name="Varshney R.K."/>
            <person name="Wang J."/>
            <person name="Ling H.Q."/>
            <person name="Wan P."/>
        </authorList>
    </citation>
    <scope>NUCLEOTIDE SEQUENCE</scope>
    <source>
        <strain evidence="3">cv. Jingnong 6</strain>
    </source>
</reference>
<protein>
    <recommendedName>
        <fullName evidence="1">Myb/SANT-like domain-containing protein</fullName>
    </recommendedName>
</protein>
<dbReference type="AlphaFoldDB" id="A0A0L9VP69"/>
<feature type="domain" description="Myb/SANT-like" evidence="1">
    <location>
        <begin position="118"/>
        <end position="212"/>
    </location>
</feature>
<dbReference type="InterPro" id="IPR024752">
    <property type="entry name" value="Myb/SANT-like_dom"/>
</dbReference>
<dbReference type="PANTHER" id="PTHR46929">
    <property type="entry name" value="EXPRESSED PROTEIN"/>
    <property type="match status" value="1"/>
</dbReference>
<evidence type="ECO:0000313" key="2">
    <source>
        <dbReference type="EMBL" id="KOM56753.1"/>
    </source>
</evidence>
<gene>
    <name evidence="2" type="ORF">LR48_Vigan10g264500</name>
</gene>
<proteinExistence type="predicted"/>
<dbReference type="PANTHER" id="PTHR46929:SF4">
    <property type="entry name" value="MYB_SANT-LIKE DOMAIN-CONTAINING PROTEIN"/>
    <property type="match status" value="1"/>
</dbReference>
<dbReference type="Proteomes" id="UP000053144">
    <property type="component" value="Chromosome 10"/>
</dbReference>
<evidence type="ECO:0000259" key="1">
    <source>
        <dbReference type="Pfam" id="PF12776"/>
    </source>
</evidence>
<accession>A0A0L9VP69</accession>
<dbReference type="Gramene" id="KOM56753">
    <property type="protein sequence ID" value="KOM56753"/>
    <property type="gene ID" value="LR48_Vigan10g264500"/>
</dbReference>
<sequence>MKKQRLEEEDESACLRAEEDDVQCRKRVAYSVIAEPDSGSVRPGLFLDDTVEEMINRSGEVLTGWRYCDRGGRTCSKVVEIANVVERCVSYGRWWRYEMNRGKATAIESSTPTREFMKWTEDMDSRLLHSMIEESRIGNRVDESWTSQAYSNIVDHLHSSGYVAITKNNVKNRQKVLKDKWREVHDLFSGLSGFAWNPVSMTFQAEDDVWMDLI</sequence>